<dbReference type="PANTHER" id="PTHR43794">
    <property type="entry name" value="AMINOHYDROLASE SSNA-RELATED"/>
    <property type="match status" value="1"/>
</dbReference>
<proteinExistence type="predicted"/>
<name>A0AA48H384_9BACT</name>
<dbReference type="Pfam" id="PF01979">
    <property type="entry name" value="Amidohydro_1"/>
    <property type="match status" value="1"/>
</dbReference>
<dbReference type="InterPro" id="IPR050287">
    <property type="entry name" value="MTA/SAH_deaminase"/>
</dbReference>
<dbReference type="CDD" id="cd01298">
    <property type="entry name" value="ATZ_TRZ_like"/>
    <property type="match status" value="1"/>
</dbReference>
<feature type="domain" description="Amidohydrolase-related" evidence="2">
    <location>
        <begin position="57"/>
        <end position="412"/>
    </location>
</feature>
<accession>A0AA48H384</accession>
<dbReference type="InterPro" id="IPR011059">
    <property type="entry name" value="Metal-dep_hydrolase_composite"/>
</dbReference>
<dbReference type="Proteomes" id="UP001228113">
    <property type="component" value="Chromosome"/>
</dbReference>
<dbReference type="PANTHER" id="PTHR43794:SF11">
    <property type="entry name" value="AMIDOHYDROLASE-RELATED DOMAIN-CONTAINING PROTEIN"/>
    <property type="match status" value="1"/>
</dbReference>
<dbReference type="InterPro" id="IPR006680">
    <property type="entry name" value="Amidohydro-rel"/>
</dbReference>
<protein>
    <submittedName>
        <fullName evidence="3">Chlorohydrolase</fullName>
    </submittedName>
</protein>
<dbReference type="KEGG" id="msea:METESE_37400"/>
<evidence type="ECO:0000259" key="2">
    <source>
        <dbReference type="Pfam" id="PF01979"/>
    </source>
</evidence>
<evidence type="ECO:0000313" key="3">
    <source>
        <dbReference type="EMBL" id="BDU78782.1"/>
    </source>
</evidence>
<keyword evidence="4" id="KW-1185">Reference proteome</keyword>
<dbReference type="RefSeq" id="WP_243333382.1">
    <property type="nucleotide sequence ID" value="NZ_AP027081.1"/>
</dbReference>
<evidence type="ECO:0000313" key="4">
    <source>
        <dbReference type="Proteomes" id="UP001228113"/>
    </source>
</evidence>
<sequence length="443" mass="47269">MPNRILIENGTILTFGSPCRVLEGQALLIEDGVIRTLAPKGAIAGPFDKVLDATGQVVMPGLVNAHMHFYSTLVRGLGKAAPSRNFQEVLDNLWWRLDRKLGLDDVEVSAEVILADAVRKGTTTLVDHHASPFAVTGSLDRIAAAVKRAGVRACLCYEVSDRDGAAISEEGLQENAAFARRCASERDPQLRALFGLHAAFTLEDATLDRAAALGREVGTGFHVHVAEAASDVAANLERHGLTPVARLHAHGLLGPDSIAAHCVHATPADQELLAAAGTFVAHNPQSNLNNAVGIADVLGMCARGVRVGLGTDAMTVGMLEEIRVALWAQHLRQDNPSCAFMEIAGTLFARNPELATRLWGFPLGTLEEGAAADVILVDYHPPTRLDGNTVLGHLIFGLSQAAVDTTVCGGRILMERKVLVNGLDEARLAARSRELADALWDRF</sequence>
<gene>
    <name evidence="3" type="ORF">METESE_37400</name>
</gene>
<dbReference type="EMBL" id="AP027081">
    <property type="protein sequence ID" value="BDU78782.1"/>
    <property type="molecule type" value="Genomic_DNA"/>
</dbReference>
<evidence type="ECO:0000256" key="1">
    <source>
        <dbReference type="ARBA" id="ARBA00022801"/>
    </source>
</evidence>
<dbReference type="SUPFAM" id="SSF51338">
    <property type="entry name" value="Composite domain of metallo-dependent hydrolases"/>
    <property type="match status" value="1"/>
</dbReference>
<keyword evidence="1" id="KW-0378">Hydrolase</keyword>
<dbReference type="InterPro" id="IPR032466">
    <property type="entry name" value="Metal_Hydrolase"/>
</dbReference>
<dbReference type="SUPFAM" id="SSF51556">
    <property type="entry name" value="Metallo-dependent hydrolases"/>
    <property type="match status" value="1"/>
</dbReference>
<dbReference type="Gene3D" id="2.30.40.10">
    <property type="entry name" value="Urease, subunit C, domain 1"/>
    <property type="match status" value="1"/>
</dbReference>
<organism evidence="3 4">
    <name type="scientific">Mesoterricola sediminis</name>
    <dbReference type="NCBI Taxonomy" id="2927980"/>
    <lineage>
        <taxon>Bacteria</taxon>
        <taxon>Pseudomonadati</taxon>
        <taxon>Acidobacteriota</taxon>
        <taxon>Holophagae</taxon>
        <taxon>Holophagales</taxon>
        <taxon>Holophagaceae</taxon>
        <taxon>Mesoterricola</taxon>
    </lineage>
</organism>
<dbReference type="NCBIfam" id="NF005540">
    <property type="entry name" value="PRK07203.1"/>
    <property type="match status" value="1"/>
</dbReference>
<dbReference type="AlphaFoldDB" id="A0AA48H384"/>
<reference evidence="3" key="1">
    <citation type="journal article" date="2023" name="Int. J. Syst. Evol. Microbiol.">
        <title>Mesoterricola silvestris gen. nov., sp. nov., Mesoterricola sediminis sp. nov., Geothrix oryzae sp. nov., Geothrix edaphica sp. nov., Geothrix rubra sp. nov., and Geothrix limicola sp. nov., six novel members of Acidobacteriota isolated from soils.</title>
        <authorList>
            <person name="Itoh H."/>
            <person name="Sugisawa Y."/>
            <person name="Mise K."/>
            <person name="Xu Z."/>
            <person name="Kuniyasu M."/>
            <person name="Ushijima N."/>
            <person name="Kawano K."/>
            <person name="Kobayashi E."/>
            <person name="Shiratori Y."/>
            <person name="Masuda Y."/>
            <person name="Senoo K."/>
        </authorList>
    </citation>
    <scope>NUCLEOTIDE SEQUENCE</scope>
    <source>
        <strain evidence="3">W786</strain>
    </source>
</reference>
<dbReference type="GO" id="GO:0016810">
    <property type="term" value="F:hydrolase activity, acting on carbon-nitrogen (but not peptide) bonds"/>
    <property type="evidence" value="ECO:0007669"/>
    <property type="project" value="InterPro"/>
</dbReference>
<dbReference type="Gene3D" id="3.20.20.140">
    <property type="entry name" value="Metal-dependent hydrolases"/>
    <property type="match status" value="1"/>
</dbReference>